<evidence type="ECO:0000256" key="1">
    <source>
        <dbReference type="SAM" id="MobiDB-lite"/>
    </source>
</evidence>
<name>A0A483MRZ2_KLEPN</name>
<evidence type="ECO:0000313" key="4">
    <source>
        <dbReference type="EMBL" id="TCZ24152.1"/>
    </source>
</evidence>
<dbReference type="EMBL" id="SDDU01000074">
    <property type="protein sequence ID" value="TCZ59953.1"/>
    <property type="molecule type" value="Genomic_DNA"/>
</dbReference>
<reference evidence="2" key="1">
    <citation type="submission" date="2019-01" db="EMBL/GenBank/DDBJ databases">
        <authorList>
            <person name="Lista F."/>
            <person name="Anselmo A."/>
        </authorList>
    </citation>
    <scope>NUCLEOTIDE SEQUENCE</scope>
    <source>
        <strain evidence="5">1R</strain>
        <strain evidence="3">1S</strain>
        <strain evidence="4">3R</strain>
        <strain evidence="2">4S</strain>
    </source>
</reference>
<organism evidence="2">
    <name type="scientific">Klebsiella pneumoniae</name>
    <dbReference type="NCBI Taxonomy" id="573"/>
    <lineage>
        <taxon>Bacteria</taxon>
        <taxon>Pseudomonadati</taxon>
        <taxon>Pseudomonadota</taxon>
        <taxon>Gammaproteobacteria</taxon>
        <taxon>Enterobacterales</taxon>
        <taxon>Enterobacteriaceae</taxon>
        <taxon>Klebsiella/Raoultella group</taxon>
        <taxon>Klebsiella</taxon>
        <taxon>Klebsiella pneumoniae complex</taxon>
    </lineage>
</organism>
<sequence length="95" mass="10668">MSDDSSVNLVPVTVFESQVEAVEGITIVVRAPSNTMVPEYTYVRRSPGDNTVGEWMNNRINPSLNGLEVTIIDGEHESPRRSTKRLSTLRDSYER</sequence>
<dbReference type="AlphaFoldDB" id="A0A483MRZ2"/>
<dbReference type="EMBL" id="SDDS01000133">
    <property type="protein sequence ID" value="TCZ24152.1"/>
    <property type="molecule type" value="Genomic_DNA"/>
</dbReference>
<evidence type="ECO:0000313" key="2">
    <source>
        <dbReference type="EMBL" id="TCX90387.1"/>
    </source>
</evidence>
<protein>
    <submittedName>
        <fullName evidence="2">Uncharacterized protein</fullName>
    </submittedName>
</protein>
<gene>
    <name evidence="3" type="ORF">ETE68_28055</name>
    <name evidence="2" type="ORF">ETE73_27305</name>
    <name evidence="4" type="ORF">ETH54_27005</name>
    <name evidence="5" type="ORF">ETH64_27250</name>
</gene>
<dbReference type="EMBL" id="SDCS01000065">
    <property type="protein sequence ID" value="TCX90387.1"/>
    <property type="molecule type" value="Genomic_DNA"/>
</dbReference>
<feature type="region of interest" description="Disordered" evidence="1">
    <location>
        <begin position="74"/>
        <end position="95"/>
    </location>
</feature>
<dbReference type="EMBL" id="SDCV01000072">
    <property type="protein sequence ID" value="TCX97820.1"/>
    <property type="molecule type" value="Genomic_DNA"/>
</dbReference>
<accession>A0A483MRZ2</accession>
<proteinExistence type="predicted"/>
<evidence type="ECO:0000313" key="3">
    <source>
        <dbReference type="EMBL" id="TCX97820.1"/>
    </source>
</evidence>
<comment type="caution">
    <text evidence="2">The sequence shown here is derived from an EMBL/GenBank/DDBJ whole genome shotgun (WGS) entry which is preliminary data.</text>
</comment>
<evidence type="ECO:0000313" key="5">
    <source>
        <dbReference type="EMBL" id="TCZ59953.1"/>
    </source>
</evidence>
<feature type="compositionally biased region" description="Polar residues" evidence="1">
    <location>
        <begin position="85"/>
        <end position="95"/>
    </location>
</feature>
<dbReference type="RefSeq" id="WP_074184133.1">
    <property type="nucleotide sequence ID" value="NZ_CATPOG010000055.1"/>
</dbReference>